<evidence type="ECO:0000256" key="1">
    <source>
        <dbReference type="SAM" id="SignalP"/>
    </source>
</evidence>
<keyword evidence="1" id="KW-0732">Signal</keyword>
<proteinExistence type="predicted"/>
<accession>A0ABX9XGR8</accession>
<feature type="domain" description="Capsule biosynthesis GfcC-like C-terminal" evidence="2">
    <location>
        <begin position="172"/>
        <end position="250"/>
    </location>
</feature>
<dbReference type="EMBL" id="RKKU01000032">
    <property type="protein sequence ID" value="ROZ81220.1"/>
    <property type="molecule type" value="Genomic_DNA"/>
</dbReference>
<reference evidence="3 4" key="1">
    <citation type="submission" date="2018-11" db="EMBL/GenBank/DDBJ databases">
        <authorList>
            <person name="Jang G.I."/>
            <person name="Hwang C.Y."/>
        </authorList>
    </citation>
    <scope>NUCLEOTIDE SEQUENCE [LARGE SCALE GENOMIC DNA]</scope>
    <source>
        <strain evidence="3 4">SSM26</strain>
    </source>
</reference>
<evidence type="ECO:0000313" key="4">
    <source>
        <dbReference type="Proteomes" id="UP000275199"/>
    </source>
</evidence>
<dbReference type="Pfam" id="PF06251">
    <property type="entry name" value="Caps_syn_GfcC_C"/>
    <property type="match status" value="1"/>
</dbReference>
<dbReference type="InterPro" id="IPR010425">
    <property type="entry name" value="Caps_synth_GfcC-like_C"/>
</dbReference>
<dbReference type="Gene3D" id="3.10.560.10">
    <property type="entry name" value="Outer membrane lipoprotein wza domain like"/>
    <property type="match status" value="1"/>
</dbReference>
<dbReference type="Proteomes" id="UP000275199">
    <property type="component" value="Unassembled WGS sequence"/>
</dbReference>
<name>A0ABX9XGR8_9PSED</name>
<evidence type="ECO:0000259" key="2">
    <source>
        <dbReference type="Pfam" id="PF06251"/>
    </source>
</evidence>
<comment type="caution">
    <text evidence="3">The sequence shown here is derived from an EMBL/GenBank/DDBJ whole genome shotgun (WGS) entry which is preliminary data.</text>
</comment>
<organism evidence="3 4">
    <name type="scientific">Pseudomonas neustonica</name>
    <dbReference type="NCBI Taxonomy" id="2487346"/>
    <lineage>
        <taxon>Bacteria</taxon>
        <taxon>Pseudomonadati</taxon>
        <taxon>Pseudomonadota</taxon>
        <taxon>Gammaproteobacteria</taxon>
        <taxon>Pseudomonadales</taxon>
        <taxon>Pseudomonadaceae</taxon>
        <taxon>Pseudomonas</taxon>
    </lineage>
</organism>
<feature type="chain" id="PRO_5046445535" description="Capsule biosynthesis GfcC-like C-terminal domain-containing protein" evidence="1">
    <location>
        <begin position="23"/>
        <end position="260"/>
    </location>
</feature>
<gene>
    <name evidence="3" type="ORF">EF096_17880</name>
</gene>
<dbReference type="RefSeq" id="WP_123891134.1">
    <property type="nucleotide sequence ID" value="NZ_RKKU01000032.1"/>
</dbReference>
<evidence type="ECO:0000313" key="3">
    <source>
        <dbReference type="EMBL" id="ROZ81220.1"/>
    </source>
</evidence>
<feature type="signal peptide" evidence="1">
    <location>
        <begin position="1"/>
        <end position="22"/>
    </location>
</feature>
<sequence length="260" mass="28671">MKRTWIASLVSLCCFAALPALAQTAANISVRGAVAQPGEFSWQSGTRLLNASIAANVNHDAWYQGAALLRKSAMRDQQKLKRGLLFDLQTANVNARALGLAGTSELLNQWERRIAGTAVTGRIAAELNPLKQRLLAFNPLLEPGDQIIYPNRPHQVRVLGAVQQDCVLEFAPTLDPLDYREACPLHEAANSQYLYIIQPDGKVELIGTAYWNAEDAWVAVGALLYVPFKSALFGTSRDEFNNEMAQWLATQYELTGGYHE</sequence>
<keyword evidence="4" id="KW-1185">Reference proteome</keyword>
<protein>
    <recommendedName>
        <fullName evidence="2">Capsule biosynthesis GfcC-like C-terminal domain-containing protein</fullName>
    </recommendedName>
</protein>